<gene>
    <name evidence="4" type="ORF">CO661_01395</name>
</gene>
<dbReference type="CDD" id="cd01029">
    <property type="entry name" value="TOPRIM_primases"/>
    <property type="match status" value="1"/>
</dbReference>
<evidence type="ECO:0000313" key="4">
    <source>
        <dbReference type="EMBL" id="PDT50334.1"/>
    </source>
</evidence>
<sequence>MLSASELADRLARDAEAVCRHYLSAGRRAGNYWIVGDVANNKGRSLYVHLSGPRAGRWTDAATGQYGDLLDLLRETCGLVDFRDVADEARQFLSLVQPEPAQPPPALSRGGDARDHPPIDRPAVERARRLFRMTQPLAGTLADSYLRQRAILRACAHPALRFHPSCYYRDLLTGRTTSYPALIAAVTDPSGAITGVHRTFLGPSGLDPNGVGKAQVDTPRRALGRLLGNAVRFRFPARDSVPVLTVGEGLESMLSLSHVMPGMPIVSALTANHLATFRLPAGCARLYIAADADAAGRHGIEGLSCRVQALGVLPLVLAPELGDFNEDLRRLGPDRLIVHLRAQLAPEDVQAFLPT</sequence>
<comment type="caution">
    <text evidence="4">The sequence shown here is derived from an EMBL/GenBank/DDBJ whole genome shotgun (WGS) entry which is preliminary data.</text>
</comment>
<evidence type="ECO:0000259" key="3">
    <source>
        <dbReference type="Pfam" id="PF23639"/>
    </source>
</evidence>
<evidence type="ECO:0000313" key="5">
    <source>
        <dbReference type="Proteomes" id="UP000220353"/>
    </source>
</evidence>
<reference evidence="4 5" key="1">
    <citation type="submission" date="2017-09" db="EMBL/GenBank/DDBJ databases">
        <title>Comparative genomics of rhizobia isolated from Phaseolus vulgaris in China.</title>
        <authorList>
            <person name="Tong W."/>
        </authorList>
    </citation>
    <scope>NUCLEOTIDE SEQUENCE [LARGE SCALE GENOMIC DNA]</scope>
    <source>
        <strain evidence="4 5">PCH1</strain>
    </source>
</reference>
<proteinExistence type="predicted"/>
<feature type="domain" description="Toprim" evidence="2">
    <location>
        <begin position="244"/>
        <end position="334"/>
    </location>
</feature>
<feature type="compositionally biased region" description="Basic and acidic residues" evidence="1">
    <location>
        <begin position="111"/>
        <end position="120"/>
    </location>
</feature>
<accession>A0A2A6M6A9</accession>
<dbReference type="InterPro" id="IPR055570">
    <property type="entry name" value="DUF7146"/>
</dbReference>
<feature type="domain" description="DUF7146" evidence="3">
    <location>
        <begin position="124"/>
        <end position="233"/>
    </location>
</feature>
<dbReference type="Proteomes" id="UP000220353">
    <property type="component" value="Unassembled WGS sequence"/>
</dbReference>
<dbReference type="RefSeq" id="WP_097586464.1">
    <property type="nucleotide sequence ID" value="NZ_NWTC01000001.1"/>
</dbReference>
<dbReference type="InterPro" id="IPR006171">
    <property type="entry name" value="TOPRIM_dom"/>
</dbReference>
<evidence type="ECO:0000256" key="1">
    <source>
        <dbReference type="SAM" id="MobiDB-lite"/>
    </source>
</evidence>
<feature type="region of interest" description="Disordered" evidence="1">
    <location>
        <begin position="95"/>
        <end position="120"/>
    </location>
</feature>
<dbReference type="AlphaFoldDB" id="A0A2A6M6A9"/>
<dbReference type="Pfam" id="PF23639">
    <property type="entry name" value="DUF7146"/>
    <property type="match status" value="1"/>
</dbReference>
<organism evidence="4 5">
    <name type="scientific">Rhizobium fredii</name>
    <name type="common">Sinorhizobium fredii</name>
    <dbReference type="NCBI Taxonomy" id="380"/>
    <lineage>
        <taxon>Bacteria</taxon>
        <taxon>Pseudomonadati</taxon>
        <taxon>Pseudomonadota</taxon>
        <taxon>Alphaproteobacteria</taxon>
        <taxon>Hyphomicrobiales</taxon>
        <taxon>Rhizobiaceae</taxon>
        <taxon>Sinorhizobium/Ensifer group</taxon>
        <taxon>Sinorhizobium</taxon>
    </lineage>
</organism>
<protein>
    <submittedName>
        <fullName evidence="4">DNA primase</fullName>
    </submittedName>
</protein>
<dbReference type="EMBL" id="NWTC01000001">
    <property type="protein sequence ID" value="PDT50334.1"/>
    <property type="molecule type" value="Genomic_DNA"/>
</dbReference>
<evidence type="ECO:0000259" key="2">
    <source>
        <dbReference type="Pfam" id="PF13362"/>
    </source>
</evidence>
<dbReference type="Pfam" id="PF13362">
    <property type="entry name" value="Toprim_3"/>
    <property type="match status" value="1"/>
</dbReference>
<name>A0A2A6M6A9_RHIFR</name>
<dbReference type="InterPro" id="IPR034154">
    <property type="entry name" value="TOPRIM_DnaG/twinkle"/>
</dbReference>